<keyword evidence="5" id="KW-0472">Membrane</keyword>
<gene>
    <name evidence="7" type="ORF">DPM19_00725</name>
</gene>
<dbReference type="GO" id="GO:0005524">
    <property type="term" value="F:ATP binding"/>
    <property type="evidence" value="ECO:0007669"/>
    <property type="project" value="UniProtKB-UniRule"/>
</dbReference>
<dbReference type="InterPro" id="IPR002543">
    <property type="entry name" value="FtsK_dom"/>
</dbReference>
<dbReference type="SUPFAM" id="SSF52540">
    <property type="entry name" value="P-loop containing nucleoside triphosphate hydrolases"/>
    <property type="match status" value="1"/>
</dbReference>
<dbReference type="EMBL" id="QLYX01000001">
    <property type="protein sequence ID" value="RAY16729.1"/>
    <property type="molecule type" value="Genomic_DNA"/>
</dbReference>
<dbReference type="GO" id="GO:0003677">
    <property type="term" value="F:DNA binding"/>
    <property type="evidence" value="ECO:0007669"/>
    <property type="project" value="InterPro"/>
</dbReference>
<keyword evidence="7" id="KW-0132">Cell division</keyword>
<evidence type="ECO:0000259" key="6">
    <source>
        <dbReference type="PROSITE" id="PS50901"/>
    </source>
</evidence>
<dbReference type="Gene3D" id="3.40.50.300">
    <property type="entry name" value="P-loop containing nucleotide triphosphate hydrolases"/>
    <property type="match status" value="1"/>
</dbReference>
<dbReference type="InterPro" id="IPR050206">
    <property type="entry name" value="FtsK/SpoIIIE/SftA"/>
</dbReference>
<feature type="binding site" evidence="3">
    <location>
        <begin position="286"/>
        <end position="293"/>
    </location>
    <ligand>
        <name>ATP</name>
        <dbReference type="ChEBI" id="CHEBI:30616"/>
    </ligand>
</feature>
<accession>A0A365HCG9</accession>
<dbReference type="InterPro" id="IPR027417">
    <property type="entry name" value="P-loop_NTPase"/>
</dbReference>
<dbReference type="GO" id="GO:0051301">
    <property type="term" value="P:cell division"/>
    <property type="evidence" value="ECO:0007669"/>
    <property type="project" value="UniProtKB-KW"/>
</dbReference>
<dbReference type="Proteomes" id="UP000251891">
    <property type="component" value="Unassembled WGS sequence"/>
</dbReference>
<proteinExistence type="predicted"/>
<keyword evidence="5" id="KW-1133">Transmembrane helix</keyword>
<dbReference type="PANTHER" id="PTHR22683">
    <property type="entry name" value="SPORULATION PROTEIN RELATED"/>
    <property type="match status" value="1"/>
</dbReference>
<dbReference type="PROSITE" id="PS50901">
    <property type="entry name" value="FTSK"/>
    <property type="match status" value="1"/>
</dbReference>
<evidence type="ECO:0000313" key="7">
    <source>
        <dbReference type="EMBL" id="RAY16729.1"/>
    </source>
</evidence>
<reference evidence="7 8" key="1">
    <citation type="submission" date="2018-06" db="EMBL/GenBank/DDBJ databases">
        <title>Actinomadura craniellae sp. nov. isolated from marine sponge Craniella sp.</title>
        <authorList>
            <person name="Li L."/>
            <person name="Xu Q.H."/>
            <person name="Lin H.W."/>
            <person name="Lu Y.H."/>
        </authorList>
    </citation>
    <scope>NUCLEOTIDE SEQUENCE [LARGE SCALE GENOMIC DNA]</scope>
    <source>
        <strain evidence="7 8">LHW63021</strain>
    </source>
</reference>
<evidence type="ECO:0000256" key="2">
    <source>
        <dbReference type="ARBA" id="ARBA00022840"/>
    </source>
</evidence>
<evidence type="ECO:0000313" key="8">
    <source>
        <dbReference type="Proteomes" id="UP000251891"/>
    </source>
</evidence>
<keyword evidence="8" id="KW-1185">Reference proteome</keyword>
<organism evidence="7 8">
    <name type="scientific">Actinomadura craniellae</name>
    <dbReference type="NCBI Taxonomy" id="2231787"/>
    <lineage>
        <taxon>Bacteria</taxon>
        <taxon>Bacillati</taxon>
        <taxon>Actinomycetota</taxon>
        <taxon>Actinomycetes</taxon>
        <taxon>Streptosporangiales</taxon>
        <taxon>Thermomonosporaceae</taxon>
        <taxon>Actinomadura</taxon>
    </lineage>
</organism>
<feature type="transmembrane region" description="Helical" evidence="5">
    <location>
        <begin position="73"/>
        <end position="92"/>
    </location>
</feature>
<keyword evidence="2 3" id="KW-0067">ATP-binding</keyword>
<name>A0A365HCG9_9ACTN</name>
<evidence type="ECO:0000256" key="1">
    <source>
        <dbReference type="ARBA" id="ARBA00022741"/>
    </source>
</evidence>
<feature type="region of interest" description="Disordered" evidence="4">
    <location>
        <begin position="523"/>
        <end position="548"/>
    </location>
</feature>
<protein>
    <submittedName>
        <fullName evidence="7">Cell division protein FtsK</fullName>
    </submittedName>
</protein>
<sequence>MNRGRKMRRHARKMRGYGLQPMVVINHDERLPDLAAVVIARALWRYRSELAPLHILGTLAIGGTVLHATRPGWWPYILGAAMATAWALGAFGDRLGLTSRGERLYAATVTVTVGTWLAAATAYGITAWHLPHALALGGLVLAVPWWAHRRRRARVRVDRQLAAWPEIAQAVGLAGSRVQSAVVDVWGWRARLALARGQTLAEVTAKIPAIESALGTHRGAVRVHPTRDDRADRFELRVLTTDPHADAIAWPGPSVETIAEPIDLGPFEDATAARVLLLRRHALIGGIAGSGKSGGINVLMGNLSACRDVVIWAIDLKRGMELRPWARCIDRLATTPDQARVLLRDAVAVLEARAAWLAGRGRRTWEPTPDMPALVIVIDEYAELADDAPETIGDTDSIARRGRAVAVTLVAATQRPTQKAMGKGAVRSQMDVRMSFRVRERRDVDLILGQGMLATGWHAHALNAPGKFLITAPEHDTPRRGRAYLLTDATVAETADRHANNRPGLDLVSRTAVEEAHAGLHLQPVSTRTAPKEAAGVGTRDEAEDDPESTLWDMLTGAPVEGTPVAHLVNGTGMSRPWIYQRLRALADADRVIQVSRGRWRATGEHSQ</sequence>
<dbReference type="AlphaFoldDB" id="A0A365HCG9"/>
<feature type="transmembrane region" description="Helical" evidence="5">
    <location>
        <begin position="129"/>
        <end position="147"/>
    </location>
</feature>
<feature type="transmembrane region" description="Helical" evidence="5">
    <location>
        <begin position="104"/>
        <end position="123"/>
    </location>
</feature>
<evidence type="ECO:0000256" key="5">
    <source>
        <dbReference type="SAM" id="Phobius"/>
    </source>
</evidence>
<evidence type="ECO:0000256" key="3">
    <source>
        <dbReference type="PROSITE-ProRule" id="PRU00289"/>
    </source>
</evidence>
<keyword evidence="5" id="KW-0812">Transmembrane</keyword>
<keyword evidence="1 3" id="KW-0547">Nucleotide-binding</keyword>
<feature type="domain" description="FtsK" evidence="6">
    <location>
        <begin position="259"/>
        <end position="445"/>
    </location>
</feature>
<evidence type="ECO:0000256" key="4">
    <source>
        <dbReference type="SAM" id="MobiDB-lite"/>
    </source>
</evidence>
<dbReference type="OrthoDB" id="3217500at2"/>
<keyword evidence="7" id="KW-0131">Cell cycle</keyword>
<feature type="transmembrane region" description="Helical" evidence="5">
    <location>
        <begin position="50"/>
        <end position="67"/>
    </location>
</feature>
<dbReference type="PANTHER" id="PTHR22683:SF41">
    <property type="entry name" value="DNA TRANSLOCASE FTSK"/>
    <property type="match status" value="1"/>
</dbReference>
<comment type="caution">
    <text evidence="7">The sequence shown here is derived from an EMBL/GenBank/DDBJ whole genome shotgun (WGS) entry which is preliminary data.</text>
</comment>